<protein>
    <submittedName>
        <fullName evidence="4">Uncharacterized protein</fullName>
    </submittedName>
</protein>
<sequence>MSTLRQAAARDSPYVVASASSSRSPPPPRRSSGAISSGSIAPPQDITARNVPFSSPPRSFSDPLTVTPHAGSQVTSQVQAQCDVERKTIASEGRVPYGPGFYIPPPGYQSSSLGGCCDQRAGSGGRTAGIERPDPPELAFGCASLTKARRHEAGRTDRKLARRSRHKLPDTSGASSCGTFFTWAVLSILFVAAQMSLLARYDPKNGSAASIGLIWAAIFFELYAAMVSAIGLLTSMVLPSFSKVSDGIKQVRTRTLLDTLPTVCTIAVCLGAALQVVSLAVYALQSAEKSITYSVVTALTTSLIVTVASIGWNLHLDGHLRRTSRRSGSGSANTPHLPVANPGAPSRQPSSSSSVSSHGGKYVPDYGLDSDSESADDASGCKRPRPDWMDRVLDRVVRSPLLDMPGLQR</sequence>
<reference evidence="5" key="2">
    <citation type="submission" date="2014-06" db="EMBL/GenBank/DDBJ databases">
        <authorList>
            <person name="Berkman P.J."/>
        </authorList>
    </citation>
    <scope>NUCLEOTIDE SEQUENCE [LARGE SCALE GENOMIC DNA]</scope>
</reference>
<reference evidence="4" key="3">
    <citation type="submission" date="2014-06" db="EMBL/GenBank/DDBJ databases">
        <authorList>
            <person name="Berkman J.Paul."/>
        </authorList>
    </citation>
    <scope>NUCLEOTIDE SEQUENCE [LARGE SCALE GENOMIC DNA]</scope>
</reference>
<accession>A0A0F7SBW0</accession>
<keyword evidence="2" id="KW-0812">Transmembrane</keyword>
<feature type="compositionally biased region" description="Low complexity" evidence="1">
    <location>
        <begin position="30"/>
        <end position="43"/>
    </location>
</feature>
<reference evidence="3" key="1">
    <citation type="submission" date="2014-06" db="EMBL/GenBank/DDBJ databases">
        <authorList>
            <person name="Ju J."/>
            <person name="Zhang J."/>
        </authorList>
    </citation>
    <scope>NUCLEOTIDE SEQUENCE</scope>
    <source>
        <strain evidence="3">SscI8</strain>
    </source>
</reference>
<feature type="region of interest" description="Disordered" evidence="1">
    <location>
        <begin position="149"/>
        <end position="174"/>
    </location>
</feature>
<feature type="transmembrane region" description="Helical" evidence="2">
    <location>
        <begin position="213"/>
        <end position="238"/>
    </location>
</feature>
<feature type="transmembrane region" description="Helical" evidence="2">
    <location>
        <begin position="172"/>
        <end position="193"/>
    </location>
</feature>
<feature type="transmembrane region" description="Helical" evidence="2">
    <location>
        <begin position="259"/>
        <end position="284"/>
    </location>
</feature>
<keyword evidence="2" id="KW-1133">Transmembrane helix</keyword>
<evidence type="ECO:0000313" key="5">
    <source>
        <dbReference type="Proteomes" id="UP000242770"/>
    </source>
</evidence>
<evidence type="ECO:0000313" key="3">
    <source>
        <dbReference type="EMBL" id="CDS81939.1"/>
    </source>
</evidence>
<dbReference type="Proteomes" id="UP000242770">
    <property type="component" value="Unassembled WGS sequence"/>
</dbReference>
<dbReference type="EMBL" id="CCFA01003500">
    <property type="protein sequence ID" value="CDW98565.1"/>
    <property type="molecule type" value="Genomic_DNA"/>
</dbReference>
<proteinExistence type="predicted"/>
<evidence type="ECO:0000313" key="4">
    <source>
        <dbReference type="EMBL" id="CDW98565.1"/>
    </source>
</evidence>
<organism evidence="4 5">
    <name type="scientific">Sporisorium scitamineum</name>
    <dbReference type="NCBI Taxonomy" id="49012"/>
    <lineage>
        <taxon>Eukaryota</taxon>
        <taxon>Fungi</taxon>
        <taxon>Dikarya</taxon>
        <taxon>Basidiomycota</taxon>
        <taxon>Ustilaginomycotina</taxon>
        <taxon>Ustilaginomycetes</taxon>
        <taxon>Ustilaginales</taxon>
        <taxon>Ustilaginaceae</taxon>
        <taxon>Sporisorium</taxon>
    </lineage>
</organism>
<evidence type="ECO:0000256" key="1">
    <source>
        <dbReference type="SAM" id="MobiDB-lite"/>
    </source>
</evidence>
<feature type="compositionally biased region" description="Low complexity" evidence="1">
    <location>
        <begin position="52"/>
        <end position="63"/>
    </location>
</feature>
<keyword evidence="5" id="KW-1185">Reference proteome</keyword>
<dbReference type="OrthoDB" id="10523317at2759"/>
<name>A0A0F7SBW0_9BASI</name>
<dbReference type="AlphaFoldDB" id="A0A0F7SBW0"/>
<feature type="region of interest" description="Disordered" evidence="1">
    <location>
        <begin position="1"/>
        <end position="79"/>
    </location>
</feature>
<dbReference type="EMBL" id="LK056650">
    <property type="protein sequence ID" value="CDS81939.1"/>
    <property type="molecule type" value="Genomic_DNA"/>
</dbReference>
<feature type="region of interest" description="Disordered" evidence="1">
    <location>
        <begin position="323"/>
        <end position="390"/>
    </location>
</feature>
<evidence type="ECO:0000256" key="2">
    <source>
        <dbReference type="SAM" id="Phobius"/>
    </source>
</evidence>
<feature type="compositionally biased region" description="Polar residues" evidence="1">
    <location>
        <begin position="70"/>
        <end position="79"/>
    </location>
</feature>
<feature type="transmembrane region" description="Helical" evidence="2">
    <location>
        <begin position="290"/>
        <end position="316"/>
    </location>
</feature>
<gene>
    <name evidence="4" type="primary">SSCI58150.1</name>
    <name evidence="3" type="ORF">SPSC_00121</name>
</gene>
<keyword evidence="2" id="KW-0472">Membrane</keyword>